<dbReference type="AlphaFoldDB" id="A0A0K2UBN7"/>
<sequence length="44" mass="5173">MKIFVNGYVNIYKCNSIINFHKEKDLTQILYGVLLTVNQLKKDI</sequence>
<protein>
    <submittedName>
        <fullName evidence="1">Uncharacterized protein</fullName>
    </submittedName>
</protein>
<reference evidence="1" key="1">
    <citation type="submission" date="2014-05" db="EMBL/GenBank/DDBJ databases">
        <authorList>
            <person name="Chronopoulou M."/>
        </authorList>
    </citation>
    <scope>NUCLEOTIDE SEQUENCE</scope>
    <source>
        <tissue evidence="1">Whole organism</tissue>
    </source>
</reference>
<evidence type="ECO:0000313" key="1">
    <source>
        <dbReference type="EMBL" id="CDW35490.1"/>
    </source>
</evidence>
<organism evidence="1">
    <name type="scientific">Lepeophtheirus salmonis</name>
    <name type="common">Salmon louse</name>
    <name type="synonym">Caligus salmonis</name>
    <dbReference type="NCBI Taxonomy" id="72036"/>
    <lineage>
        <taxon>Eukaryota</taxon>
        <taxon>Metazoa</taxon>
        <taxon>Ecdysozoa</taxon>
        <taxon>Arthropoda</taxon>
        <taxon>Crustacea</taxon>
        <taxon>Multicrustacea</taxon>
        <taxon>Hexanauplia</taxon>
        <taxon>Copepoda</taxon>
        <taxon>Siphonostomatoida</taxon>
        <taxon>Caligidae</taxon>
        <taxon>Lepeophtheirus</taxon>
    </lineage>
</organism>
<accession>A0A0K2UBN7</accession>
<proteinExistence type="predicted"/>
<dbReference type="EMBL" id="HACA01018129">
    <property type="protein sequence ID" value="CDW35490.1"/>
    <property type="molecule type" value="Transcribed_RNA"/>
</dbReference>
<name>A0A0K2UBN7_LEPSM</name>